<feature type="compositionally biased region" description="Polar residues" evidence="1">
    <location>
        <begin position="1"/>
        <end position="11"/>
    </location>
</feature>
<sequence length="178" mass="20722">MNETDPSSNRHNIQDIQENDDDISSSINIASREINSGQTQLNIIDEFSDSLSVLNNGDSGYQYFPENTFEFEALLNQRKSHDAYCSKPLERKFKIKASNSIRLDASNSIQPNKASHLVAYFTKNENPEQRFIKQREKRWKENRKNISLTLAQLHTEEIKKPRQKQKSNKRNIQLELIP</sequence>
<organism evidence="2">
    <name type="scientific">Rhizophagus irregularis (strain DAOM 181602 / DAOM 197198 / MUCL 43194)</name>
    <name type="common">Arbuscular mycorrhizal fungus</name>
    <name type="synonym">Glomus intraradices</name>
    <dbReference type="NCBI Taxonomy" id="747089"/>
    <lineage>
        <taxon>Eukaryota</taxon>
        <taxon>Fungi</taxon>
        <taxon>Fungi incertae sedis</taxon>
        <taxon>Mucoromycota</taxon>
        <taxon>Glomeromycotina</taxon>
        <taxon>Glomeromycetes</taxon>
        <taxon>Glomerales</taxon>
        <taxon>Glomeraceae</taxon>
        <taxon>Rhizophagus</taxon>
    </lineage>
</organism>
<dbReference type="HOGENOM" id="CLU_1514164_0_0_1"/>
<feature type="region of interest" description="Disordered" evidence="1">
    <location>
        <begin position="1"/>
        <end position="28"/>
    </location>
</feature>
<evidence type="ECO:0000256" key="1">
    <source>
        <dbReference type="SAM" id="MobiDB-lite"/>
    </source>
</evidence>
<evidence type="ECO:0000313" key="2">
    <source>
        <dbReference type="EMBL" id="ESA10656.1"/>
    </source>
</evidence>
<accession>U9U4W3</accession>
<feature type="non-terminal residue" evidence="2">
    <location>
        <position position="178"/>
    </location>
</feature>
<protein>
    <submittedName>
        <fullName evidence="2">Uncharacterized protein</fullName>
    </submittedName>
</protein>
<proteinExistence type="predicted"/>
<feature type="region of interest" description="Disordered" evidence="1">
    <location>
        <begin position="159"/>
        <end position="178"/>
    </location>
</feature>
<dbReference type="AlphaFoldDB" id="U9U4W3"/>
<dbReference type="VEuPathDB" id="FungiDB:RhiirFUN_014012"/>
<dbReference type="EMBL" id="KI286864">
    <property type="protein sequence ID" value="ESA10656.1"/>
    <property type="molecule type" value="Genomic_DNA"/>
</dbReference>
<gene>
    <name evidence="2" type="ORF">GLOINDRAFT_29195</name>
</gene>
<name>U9U4W3_RHIID</name>
<reference evidence="2" key="1">
    <citation type="submission" date="2013-07" db="EMBL/GenBank/DDBJ databases">
        <title>The genome of an arbuscular mycorrhizal fungus provides insights into the evolution of the oldest plant symbiosis.</title>
        <authorList>
            <consortium name="DOE Joint Genome Institute"/>
            <person name="Tisserant E."/>
            <person name="Malbreil M."/>
            <person name="Kuo A."/>
            <person name="Kohler A."/>
            <person name="Symeonidi A."/>
            <person name="Balestrini R."/>
            <person name="Charron P."/>
            <person name="Duensing N."/>
            <person name="Frei-dit-Frey N."/>
            <person name="Gianinazzi-Pearson V."/>
            <person name="Gilbert B."/>
            <person name="Handa Y."/>
            <person name="Hijri M."/>
            <person name="Kaul R."/>
            <person name="Kawaguchi M."/>
            <person name="Krajinski F."/>
            <person name="Lammers P."/>
            <person name="Lapierre D."/>
            <person name="Masclaux F.G."/>
            <person name="Murat C."/>
            <person name="Morin E."/>
            <person name="Ndikumana S."/>
            <person name="Pagni M."/>
            <person name="Petitpierre D."/>
            <person name="Requena N."/>
            <person name="Rosikiewicz P."/>
            <person name="Riley R."/>
            <person name="Saito K."/>
            <person name="San Clemente H."/>
            <person name="Shapiro H."/>
            <person name="van Tuinen D."/>
            <person name="Becard G."/>
            <person name="Bonfante P."/>
            <person name="Paszkowski U."/>
            <person name="Shachar-Hill Y."/>
            <person name="Young J.P."/>
            <person name="Sanders I.R."/>
            <person name="Henrissat B."/>
            <person name="Rensing S.A."/>
            <person name="Grigoriev I.V."/>
            <person name="Corradi N."/>
            <person name="Roux C."/>
            <person name="Martin F."/>
        </authorList>
    </citation>
    <scope>NUCLEOTIDE SEQUENCE</scope>
    <source>
        <strain evidence="2">DAOM 197198</strain>
    </source>
</reference>